<dbReference type="AlphaFoldDB" id="A0AAV2VXJ9"/>
<organism evidence="1 2">
    <name type="scientific">Vibrio nigripulchritudo SOn1</name>
    <dbReference type="NCBI Taxonomy" id="1238450"/>
    <lineage>
        <taxon>Bacteria</taxon>
        <taxon>Pseudomonadati</taxon>
        <taxon>Pseudomonadota</taxon>
        <taxon>Gammaproteobacteria</taxon>
        <taxon>Vibrionales</taxon>
        <taxon>Vibrionaceae</taxon>
        <taxon>Vibrio</taxon>
    </lineage>
</organism>
<name>A0AAV2VXJ9_9VIBR</name>
<dbReference type="EMBL" id="CAOF01000179">
    <property type="protein sequence ID" value="CCO49483.1"/>
    <property type="molecule type" value="Genomic_DNA"/>
</dbReference>
<protein>
    <submittedName>
        <fullName evidence="1">Uncharacterized protein</fullName>
    </submittedName>
</protein>
<comment type="caution">
    <text evidence="1">The sequence shown here is derived from an EMBL/GenBank/DDBJ whole genome shotgun (WGS) entry which is preliminary data.</text>
</comment>
<gene>
    <name evidence="1" type="ORF">VIBNISOn1_830039</name>
</gene>
<proteinExistence type="predicted"/>
<evidence type="ECO:0000313" key="1">
    <source>
        <dbReference type="EMBL" id="CCO49483.1"/>
    </source>
</evidence>
<sequence>MKKNGMKLLGGGFVVFLIAGSQLGWFASSNPDSFPKLPSEPDFAVSNAFDGKWVGRRLDESNSNMCERTTIEGHVVDGFVHLVLTYNGTSLKGWISESNQLRLYASHPQWDYRFSGIAEGNKIQGEWNLQNGPCHGTWYIEYAGKGADS</sequence>
<dbReference type="Proteomes" id="UP000018211">
    <property type="component" value="Unassembled WGS sequence"/>
</dbReference>
<accession>A0AAV2VXJ9</accession>
<evidence type="ECO:0000313" key="2">
    <source>
        <dbReference type="Proteomes" id="UP000018211"/>
    </source>
</evidence>
<dbReference type="RefSeq" id="WP_022613587.1">
    <property type="nucleotide sequence ID" value="NZ_LK391965.1"/>
</dbReference>
<reference evidence="1 2" key="1">
    <citation type="journal article" date="2013" name="ISME J.">
        <title>Comparative genomics of pathogenic lineages of Vibrio nigripulchritudo identifies virulence-associated traits.</title>
        <authorList>
            <person name="Goudenege D."/>
            <person name="Labreuche Y."/>
            <person name="Krin E."/>
            <person name="Ansquer D."/>
            <person name="Mangenot S."/>
            <person name="Calteau A."/>
            <person name="Medigue C."/>
            <person name="Mazel D."/>
            <person name="Polz M.F."/>
            <person name="Le Roux F."/>
        </authorList>
    </citation>
    <scope>NUCLEOTIDE SEQUENCE [LARGE SCALE GENOMIC DNA]</scope>
    <source>
        <strain evidence="1 2">SOn1</strain>
    </source>
</reference>